<keyword evidence="16" id="KW-0594">Phospholipid biosynthesis</keyword>
<comment type="catalytic activity">
    <reaction evidence="1">
        <text>a 1,2-diacyl-sn-glycero-3-phosphate + CTP + H(+) = a CDP-1,2-diacyl-sn-glycerol + diphosphate</text>
        <dbReference type="Rhea" id="RHEA:16229"/>
        <dbReference type="ChEBI" id="CHEBI:15378"/>
        <dbReference type="ChEBI" id="CHEBI:33019"/>
        <dbReference type="ChEBI" id="CHEBI:37563"/>
        <dbReference type="ChEBI" id="CHEBI:58332"/>
        <dbReference type="ChEBI" id="CHEBI:58608"/>
        <dbReference type="EC" id="2.7.7.41"/>
    </reaction>
</comment>
<feature type="region of interest" description="Disordered" evidence="24">
    <location>
        <begin position="1"/>
        <end position="23"/>
    </location>
</feature>
<evidence type="ECO:0000256" key="3">
    <source>
        <dbReference type="ARBA" id="ARBA00005119"/>
    </source>
</evidence>
<evidence type="ECO:0000256" key="11">
    <source>
        <dbReference type="ARBA" id="ARBA00022692"/>
    </source>
</evidence>
<evidence type="ECO:0000256" key="16">
    <source>
        <dbReference type="ARBA" id="ARBA00023209"/>
    </source>
</evidence>
<evidence type="ECO:0000256" key="25">
    <source>
        <dbReference type="SAM" id="Phobius"/>
    </source>
</evidence>
<evidence type="ECO:0000256" key="5">
    <source>
        <dbReference type="ARBA" id="ARBA00010185"/>
    </source>
</evidence>
<evidence type="ECO:0000256" key="1">
    <source>
        <dbReference type="ARBA" id="ARBA00001698"/>
    </source>
</evidence>
<evidence type="ECO:0000256" key="7">
    <source>
        <dbReference type="ARBA" id="ARBA00019373"/>
    </source>
</evidence>
<evidence type="ECO:0000313" key="26">
    <source>
        <dbReference type="EMBL" id="GHO43093.1"/>
    </source>
</evidence>
<keyword evidence="9" id="KW-0444">Lipid biosynthesis</keyword>
<keyword evidence="13 25" id="KW-1133">Transmembrane helix</keyword>
<dbReference type="Proteomes" id="UP000612362">
    <property type="component" value="Unassembled WGS sequence"/>
</dbReference>
<evidence type="ECO:0000256" key="22">
    <source>
        <dbReference type="ARBA" id="ARBA00032743"/>
    </source>
</evidence>
<feature type="transmembrane region" description="Helical" evidence="25">
    <location>
        <begin position="238"/>
        <end position="256"/>
    </location>
</feature>
<comment type="similarity">
    <text evidence="5">Belongs to the CDS family.</text>
</comment>
<evidence type="ECO:0000256" key="9">
    <source>
        <dbReference type="ARBA" id="ARBA00022516"/>
    </source>
</evidence>
<protein>
    <recommendedName>
        <fullName evidence="7">Phosphatidate cytidylyltransferase</fullName>
        <ecNumber evidence="6">2.7.7.41</ecNumber>
    </recommendedName>
    <alternativeName>
        <fullName evidence="20">CDP-DAG synthase</fullName>
    </alternativeName>
    <alternativeName>
        <fullName evidence="22">CDP-DG synthase</fullName>
    </alternativeName>
    <alternativeName>
        <fullName evidence="18">CDP-diacylglycerol synthase</fullName>
    </alternativeName>
    <alternativeName>
        <fullName evidence="21">CDP-diglyceride pyrophosphorylase</fullName>
    </alternativeName>
    <alternativeName>
        <fullName evidence="23">CDP-diglyceride synthase</fullName>
    </alternativeName>
    <alternativeName>
        <fullName evidence="19">CTP:phosphatidate cytidylyltransferase</fullName>
    </alternativeName>
</protein>
<organism evidence="26 27">
    <name type="scientific">Ktedonospora formicarum</name>
    <dbReference type="NCBI Taxonomy" id="2778364"/>
    <lineage>
        <taxon>Bacteria</taxon>
        <taxon>Bacillati</taxon>
        <taxon>Chloroflexota</taxon>
        <taxon>Ktedonobacteria</taxon>
        <taxon>Ktedonobacterales</taxon>
        <taxon>Ktedonobacteraceae</taxon>
        <taxon>Ktedonospora</taxon>
    </lineage>
</organism>
<dbReference type="AlphaFoldDB" id="A0A8J3MQY1"/>
<evidence type="ECO:0000256" key="21">
    <source>
        <dbReference type="ARBA" id="ARBA00032396"/>
    </source>
</evidence>
<dbReference type="Pfam" id="PF01148">
    <property type="entry name" value="CTP_transf_1"/>
    <property type="match status" value="1"/>
</dbReference>
<dbReference type="GO" id="GO:0005886">
    <property type="term" value="C:plasma membrane"/>
    <property type="evidence" value="ECO:0007669"/>
    <property type="project" value="UniProtKB-SubCell"/>
</dbReference>
<keyword evidence="8" id="KW-1003">Cell membrane</keyword>
<evidence type="ECO:0000256" key="8">
    <source>
        <dbReference type="ARBA" id="ARBA00022475"/>
    </source>
</evidence>
<dbReference type="EMBL" id="BNJF01000001">
    <property type="protein sequence ID" value="GHO43093.1"/>
    <property type="molecule type" value="Genomic_DNA"/>
</dbReference>
<evidence type="ECO:0000256" key="19">
    <source>
        <dbReference type="ARBA" id="ARBA00031825"/>
    </source>
</evidence>
<dbReference type="GO" id="GO:0016024">
    <property type="term" value="P:CDP-diacylglycerol biosynthetic process"/>
    <property type="evidence" value="ECO:0007669"/>
    <property type="project" value="TreeGrafter"/>
</dbReference>
<proteinExistence type="inferred from homology"/>
<feature type="transmembrane region" description="Helical" evidence="25">
    <location>
        <begin position="100"/>
        <end position="118"/>
    </location>
</feature>
<evidence type="ECO:0000256" key="2">
    <source>
        <dbReference type="ARBA" id="ARBA00004651"/>
    </source>
</evidence>
<keyword evidence="27" id="KW-1185">Reference proteome</keyword>
<evidence type="ECO:0000256" key="17">
    <source>
        <dbReference type="ARBA" id="ARBA00023264"/>
    </source>
</evidence>
<evidence type="ECO:0000313" key="27">
    <source>
        <dbReference type="Proteomes" id="UP000612362"/>
    </source>
</evidence>
<comment type="subcellular location">
    <subcellularLocation>
        <location evidence="2">Cell membrane</location>
        <topology evidence="2">Multi-pass membrane protein</topology>
    </subcellularLocation>
</comment>
<comment type="pathway">
    <text evidence="4">Lipid metabolism.</text>
</comment>
<keyword evidence="11 25" id="KW-0812">Transmembrane</keyword>
<keyword evidence="17" id="KW-1208">Phospholipid metabolism</keyword>
<evidence type="ECO:0000256" key="18">
    <source>
        <dbReference type="ARBA" id="ARBA00029893"/>
    </source>
</evidence>
<evidence type="ECO:0000256" key="14">
    <source>
        <dbReference type="ARBA" id="ARBA00023098"/>
    </source>
</evidence>
<evidence type="ECO:0000256" key="24">
    <source>
        <dbReference type="SAM" id="MobiDB-lite"/>
    </source>
</evidence>
<evidence type="ECO:0000256" key="15">
    <source>
        <dbReference type="ARBA" id="ARBA00023136"/>
    </source>
</evidence>
<dbReference type="RefSeq" id="WP_220192582.1">
    <property type="nucleotide sequence ID" value="NZ_BNJF01000001.1"/>
</dbReference>
<dbReference type="GO" id="GO:0004605">
    <property type="term" value="F:phosphatidate cytidylyltransferase activity"/>
    <property type="evidence" value="ECO:0007669"/>
    <property type="project" value="UniProtKB-EC"/>
</dbReference>
<dbReference type="PANTHER" id="PTHR46382">
    <property type="entry name" value="PHOSPHATIDATE CYTIDYLYLTRANSFERASE"/>
    <property type="match status" value="1"/>
</dbReference>
<feature type="transmembrane region" description="Helical" evidence="25">
    <location>
        <begin position="77"/>
        <end position="94"/>
    </location>
</feature>
<accession>A0A8J3MQY1</accession>
<feature type="transmembrane region" description="Helical" evidence="25">
    <location>
        <begin position="32"/>
        <end position="65"/>
    </location>
</feature>
<keyword evidence="14" id="KW-0443">Lipid metabolism</keyword>
<evidence type="ECO:0000256" key="20">
    <source>
        <dbReference type="ARBA" id="ARBA00032253"/>
    </source>
</evidence>
<keyword evidence="15 25" id="KW-0472">Membrane</keyword>
<gene>
    <name evidence="26" type="ORF">KSX_12560</name>
</gene>
<feature type="transmembrane region" description="Helical" evidence="25">
    <location>
        <begin position="213"/>
        <end position="232"/>
    </location>
</feature>
<sequence length="304" mass="32379">MQSANEHIEPGASTPPPQKSNRTSVGQRLLTAFVLIPVVLVVVWFGGWASFAATLILLVLGAYELHTMLQRAGYRPMLWLSLGWGLLFQIAVLFPAQRAVLLEAGLGVVLLVSFPVLFARKNLDGSIIDWALTLTTSLYIGVPTSLLLLLRGFGAGVVQLTPSLVVTLPHGAWWTLATLLGVWGFDSAAFFTGRLVGRHKLAPRISPAKSWEGAAGGLVFSIIASLLCTVLPLGLPWYLAVLLGILIGIAATFGDLSESLIKRQMHVKDSGQIVPGHGGALDRIDSLLFAVIVVSMFASLVGGL</sequence>
<reference evidence="26" key="1">
    <citation type="submission" date="2020-10" db="EMBL/GenBank/DDBJ databases">
        <title>Taxonomic study of unclassified bacteria belonging to the class Ktedonobacteria.</title>
        <authorList>
            <person name="Yabe S."/>
            <person name="Wang C.M."/>
            <person name="Zheng Y."/>
            <person name="Sakai Y."/>
            <person name="Cavaletti L."/>
            <person name="Monciardini P."/>
            <person name="Donadio S."/>
        </authorList>
    </citation>
    <scope>NUCLEOTIDE SEQUENCE</scope>
    <source>
        <strain evidence="26">SOSP1-1</strain>
    </source>
</reference>
<evidence type="ECO:0000256" key="6">
    <source>
        <dbReference type="ARBA" id="ARBA00012487"/>
    </source>
</evidence>
<feature type="transmembrane region" description="Helical" evidence="25">
    <location>
        <begin position="286"/>
        <end position="303"/>
    </location>
</feature>
<feature type="transmembrane region" description="Helical" evidence="25">
    <location>
        <begin position="130"/>
        <end position="153"/>
    </location>
</feature>
<comment type="pathway">
    <text evidence="3">Phospholipid metabolism; CDP-diacylglycerol biosynthesis; CDP-diacylglycerol from sn-glycerol 3-phosphate: step 3/3.</text>
</comment>
<dbReference type="PANTHER" id="PTHR46382:SF1">
    <property type="entry name" value="PHOSPHATIDATE CYTIDYLYLTRANSFERASE"/>
    <property type="match status" value="1"/>
</dbReference>
<evidence type="ECO:0000256" key="23">
    <source>
        <dbReference type="ARBA" id="ARBA00033406"/>
    </source>
</evidence>
<evidence type="ECO:0000256" key="4">
    <source>
        <dbReference type="ARBA" id="ARBA00005189"/>
    </source>
</evidence>
<keyword evidence="10" id="KW-0808">Transferase</keyword>
<keyword evidence="12 26" id="KW-0548">Nucleotidyltransferase</keyword>
<evidence type="ECO:0000256" key="10">
    <source>
        <dbReference type="ARBA" id="ARBA00022679"/>
    </source>
</evidence>
<evidence type="ECO:0000256" key="13">
    <source>
        <dbReference type="ARBA" id="ARBA00022989"/>
    </source>
</evidence>
<comment type="caution">
    <text evidence="26">The sequence shown here is derived from an EMBL/GenBank/DDBJ whole genome shotgun (WGS) entry which is preliminary data.</text>
</comment>
<evidence type="ECO:0000256" key="12">
    <source>
        <dbReference type="ARBA" id="ARBA00022695"/>
    </source>
</evidence>
<dbReference type="EC" id="2.7.7.41" evidence="6"/>
<feature type="transmembrane region" description="Helical" evidence="25">
    <location>
        <begin position="173"/>
        <end position="192"/>
    </location>
</feature>
<name>A0A8J3MQY1_9CHLR</name>